<feature type="compositionally biased region" description="Basic and acidic residues" evidence="1">
    <location>
        <begin position="108"/>
        <end position="120"/>
    </location>
</feature>
<feature type="compositionally biased region" description="Basic and acidic residues" evidence="1">
    <location>
        <begin position="25"/>
        <end position="45"/>
    </location>
</feature>
<feature type="compositionally biased region" description="Polar residues" evidence="1">
    <location>
        <begin position="1"/>
        <end position="10"/>
    </location>
</feature>
<feature type="region of interest" description="Disordered" evidence="1">
    <location>
        <begin position="1"/>
        <end position="83"/>
    </location>
</feature>
<dbReference type="EMBL" id="LSMT01000009">
    <property type="protein sequence ID" value="PFX33749.1"/>
    <property type="molecule type" value="Genomic_DNA"/>
</dbReference>
<reference evidence="3" key="1">
    <citation type="journal article" date="2017" name="bioRxiv">
        <title>Comparative analysis of the genomes of Stylophora pistillata and Acropora digitifera provides evidence for extensive differences between species of corals.</title>
        <authorList>
            <person name="Voolstra C.R."/>
            <person name="Li Y."/>
            <person name="Liew Y.J."/>
            <person name="Baumgarten S."/>
            <person name="Zoccola D."/>
            <person name="Flot J.-F."/>
            <person name="Tambutte S."/>
            <person name="Allemand D."/>
            <person name="Aranda M."/>
        </authorList>
    </citation>
    <scope>NUCLEOTIDE SEQUENCE [LARGE SCALE GENOMIC DNA]</scope>
</reference>
<evidence type="ECO:0000313" key="2">
    <source>
        <dbReference type="EMBL" id="PFX33749.1"/>
    </source>
</evidence>
<keyword evidence="3" id="KW-1185">Reference proteome</keyword>
<protein>
    <submittedName>
        <fullName evidence="2">Uncharacterized protein</fullName>
    </submittedName>
</protein>
<gene>
    <name evidence="2" type="ORF">AWC38_SpisGene1449</name>
</gene>
<sequence length="463" mass="52315">MNTTPSSSEGLPTKPGGEVANEKGPSPERKPSLSSVTKDDDEARHSLVPYPGDSNYDQKTKEKRKKRSEKVDGNDETISPTINGLDVVNEECLKIPLQDGNPSSSSVAKDDERSTTHTNEDGFTANQDQVAWSLCDLAEDLNSQPDIFDNDEAFHRDIDRDIDWFHPSIASNSVWPSNHESYEAESEHYFFSSDEEIEIGCQSIIILDQLLLYIFKVFGEQSMEVECLEIEVFDRTGCNFSTLHDKQVDLTGCWRSSRSHLTNARNYQVVGYLDPSFILISSNPAEGISGMLSSGHSFPLKVGGWSILHSAVLIGSKELVEEILAYEENIGFSSDENTYINSDYQFQTSLELAIVLHRCDIIDLFKEKIHFIKSISPSRLIQLCFLPQHGIRSFDHPIEILTSDKDTLQVIRNLHDHQDCSLIELLQIFLREFDIDYTKELLKSFLQHLEECAGLSSCFFLLE</sequence>
<proteinExistence type="predicted"/>
<evidence type="ECO:0000313" key="3">
    <source>
        <dbReference type="Proteomes" id="UP000225706"/>
    </source>
</evidence>
<accession>A0A2B4SX36</accession>
<evidence type="ECO:0000256" key="1">
    <source>
        <dbReference type="SAM" id="MobiDB-lite"/>
    </source>
</evidence>
<dbReference type="Proteomes" id="UP000225706">
    <property type="component" value="Unassembled WGS sequence"/>
</dbReference>
<name>A0A2B4SX36_STYPI</name>
<organism evidence="2 3">
    <name type="scientific">Stylophora pistillata</name>
    <name type="common">Smooth cauliflower coral</name>
    <dbReference type="NCBI Taxonomy" id="50429"/>
    <lineage>
        <taxon>Eukaryota</taxon>
        <taxon>Metazoa</taxon>
        <taxon>Cnidaria</taxon>
        <taxon>Anthozoa</taxon>
        <taxon>Hexacorallia</taxon>
        <taxon>Scleractinia</taxon>
        <taxon>Astrocoeniina</taxon>
        <taxon>Pocilloporidae</taxon>
        <taxon>Stylophora</taxon>
    </lineage>
</organism>
<dbReference type="AlphaFoldDB" id="A0A2B4SX36"/>
<feature type="region of interest" description="Disordered" evidence="1">
    <location>
        <begin position="96"/>
        <end position="123"/>
    </location>
</feature>
<comment type="caution">
    <text evidence="2">The sequence shown here is derived from an EMBL/GenBank/DDBJ whole genome shotgun (WGS) entry which is preliminary data.</text>
</comment>